<accession>A0A7X0LJ72</accession>
<dbReference type="GO" id="GO:1990281">
    <property type="term" value="C:efflux pump complex"/>
    <property type="evidence" value="ECO:0007669"/>
    <property type="project" value="TreeGrafter"/>
</dbReference>
<evidence type="ECO:0000256" key="2">
    <source>
        <dbReference type="SAM" id="MobiDB-lite"/>
    </source>
</evidence>
<dbReference type="PANTHER" id="PTHR30469:SF15">
    <property type="entry name" value="HLYD FAMILY OF SECRETION PROTEINS"/>
    <property type="match status" value="1"/>
</dbReference>
<dbReference type="Pfam" id="PF25919">
    <property type="entry name" value="BSH_CusB"/>
    <property type="match status" value="1"/>
</dbReference>
<evidence type="ECO:0000256" key="1">
    <source>
        <dbReference type="SAM" id="Coils"/>
    </source>
</evidence>
<dbReference type="SUPFAM" id="SSF111369">
    <property type="entry name" value="HlyD-like secretion proteins"/>
    <property type="match status" value="1"/>
</dbReference>
<dbReference type="EMBL" id="JACHGY010000001">
    <property type="protein sequence ID" value="MBB6429000.1"/>
    <property type="molecule type" value="Genomic_DNA"/>
</dbReference>
<feature type="domain" description="CusB-like barrel-sandwich hybrid" evidence="4">
    <location>
        <begin position="103"/>
        <end position="283"/>
    </location>
</feature>
<dbReference type="RefSeq" id="WP_184676602.1">
    <property type="nucleotide sequence ID" value="NZ_JACHGY010000001.1"/>
</dbReference>
<dbReference type="Gene3D" id="2.40.30.170">
    <property type="match status" value="1"/>
</dbReference>
<feature type="region of interest" description="Disordered" evidence="2">
    <location>
        <begin position="451"/>
        <end position="476"/>
    </location>
</feature>
<keyword evidence="3" id="KW-0472">Membrane</keyword>
<reference evidence="5 6" key="1">
    <citation type="submission" date="2020-08" db="EMBL/GenBank/DDBJ databases">
        <title>Genomic Encyclopedia of Type Strains, Phase IV (KMG-IV): sequencing the most valuable type-strain genomes for metagenomic binning, comparative biology and taxonomic classification.</title>
        <authorList>
            <person name="Goeker M."/>
        </authorList>
    </citation>
    <scope>NUCLEOTIDE SEQUENCE [LARGE SCALE GENOMIC DNA]</scope>
    <source>
        <strain evidence="5 6">DSM 103725</strain>
    </source>
</reference>
<dbReference type="GO" id="GO:0015562">
    <property type="term" value="F:efflux transmembrane transporter activity"/>
    <property type="evidence" value="ECO:0007669"/>
    <property type="project" value="TreeGrafter"/>
</dbReference>
<feature type="transmembrane region" description="Helical" evidence="3">
    <location>
        <begin position="32"/>
        <end position="56"/>
    </location>
</feature>
<dbReference type="AlphaFoldDB" id="A0A7X0LJ72"/>
<keyword evidence="3" id="KW-0812">Transmembrane</keyword>
<evidence type="ECO:0000313" key="5">
    <source>
        <dbReference type="EMBL" id="MBB6429000.1"/>
    </source>
</evidence>
<organism evidence="5 6">
    <name type="scientific">Algisphaera agarilytica</name>
    <dbReference type="NCBI Taxonomy" id="1385975"/>
    <lineage>
        <taxon>Bacteria</taxon>
        <taxon>Pseudomonadati</taxon>
        <taxon>Planctomycetota</taxon>
        <taxon>Phycisphaerae</taxon>
        <taxon>Phycisphaerales</taxon>
        <taxon>Phycisphaeraceae</taxon>
        <taxon>Algisphaera</taxon>
    </lineage>
</organism>
<dbReference type="Gene3D" id="1.10.287.470">
    <property type="entry name" value="Helix hairpin bin"/>
    <property type="match status" value="1"/>
</dbReference>
<comment type="caution">
    <text evidence="5">The sequence shown here is derived from an EMBL/GenBank/DDBJ whole genome shotgun (WGS) entry which is preliminary data.</text>
</comment>
<dbReference type="Gene3D" id="2.40.50.100">
    <property type="match status" value="1"/>
</dbReference>
<feature type="coiled-coil region" evidence="1">
    <location>
        <begin position="135"/>
        <end position="169"/>
    </location>
</feature>
<keyword evidence="6" id="KW-1185">Reference proteome</keyword>
<dbReference type="PANTHER" id="PTHR30469">
    <property type="entry name" value="MULTIDRUG RESISTANCE PROTEIN MDTA"/>
    <property type="match status" value="1"/>
</dbReference>
<sequence length="476" mass="51782">MSDHETPDHTVPETRDEPRPERQPIPRGPNRLLALTSRLVVAVLMLGAAIAIFFLMSSTKPVVQEVDPAATRQTVIVFEAQRVPVQRQWRGYGTAEALYSADVPSRVTATVESIPVEVRPGAVVTKGQLLVQLDASDFERQLDIAQQRIAELDAALSQLDVESDRLEERLVLEDSDVAIAQTEYDRQVRFQERNVGTQQDLDTAERNLITAKRNQLLTREAADLIGPRRRSLEAQKASQQSQVNLAELNQQRTTILSPIDGVLQTIDVEVGENLAAGQTIARVVSLSPIEVPIQLPASSRMSVSVGDRVILEPTSGPASLIDGLGWTTTIARIAPEQDATTRTLTVYADLTDENGNARLPAPGMFLEATVAIADVEDRFVVPRRSIRQGRIQVAQDGEVVSRAVQVAYTLSGTHSGFGLPDDQWAVIDDVLEDGDLVIVNAATRIADGTLVDPKPVNETVSKASAQQTPEEGEATP</sequence>
<evidence type="ECO:0000259" key="4">
    <source>
        <dbReference type="Pfam" id="PF25919"/>
    </source>
</evidence>
<feature type="compositionally biased region" description="Polar residues" evidence="2">
    <location>
        <begin position="458"/>
        <end position="469"/>
    </location>
</feature>
<feature type="region of interest" description="Disordered" evidence="2">
    <location>
        <begin position="1"/>
        <end position="29"/>
    </location>
</feature>
<feature type="compositionally biased region" description="Basic and acidic residues" evidence="2">
    <location>
        <begin position="1"/>
        <end position="24"/>
    </location>
</feature>
<protein>
    <submittedName>
        <fullName evidence="5">RND family efflux transporter MFP subunit</fullName>
    </submittedName>
</protein>
<dbReference type="Gene3D" id="2.40.420.20">
    <property type="match status" value="1"/>
</dbReference>
<dbReference type="InterPro" id="IPR058790">
    <property type="entry name" value="BSH_CusB"/>
</dbReference>
<gene>
    <name evidence="5" type="ORF">HNQ40_000806</name>
</gene>
<proteinExistence type="predicted"/>
<evidence type="ECO:0000313" key="6">
    <source>
        <dbReference type="Proteomes" id="UP000541810"/>
    </source>
</evidence>
<keyword evidence="3" id="KW-1133">Transmembrane helix</keyword>
<keyword evidence="1" id="KW-0175">Coiled coil</keyword>
<name>A0A7X0LJ72_9BACT</name>
<evidence type="ECO:0000256" key="3">
    <source>
        <dbReference type="SAM" id="Phobius"/>
    </source>
</evidence>
<dbReference type="Proteomes" id="UP000541810">
    <property type="component" value="Unassembled WGS sequence"/>
</dbReference>